<dbReference type="Proteomes" id="UP000008021">
    <property type="component" value="Chromosome 10"/>
</dbReference>
<dbReference type="HOGENOM" id="CLU_2675220_0_0_1"/>
<sequence>MIPILHEFCDLICFIFVISFISPRPVSQEGERRDGGGVAGGGVTEGRMVLVMVGSRRNAGSHQRLTWAFVKAELS</sequence>
<keyword evidence="1" id="KW-0732">Signal</keyword>
<evidence type="ECO:0000256" key="1">
    <source>
        <dbReference type="SAM" id="SignalP"/>
    </source>
</evidence>
<evidence type="ECO:0000313" key="2">
    <source>
        <dbReference type="EnsemblPlants" id="OMERI10G07920.1"/>
    </source>
</evidence>
<accession>A0A0E0EY40</accession>
<feature type="signal peptide" evidence="1">
    <location>
        <begin position="1"/>
        <end position="28"/>
    </location>
</feature>
<reference evidence="2" key="1">
    <citation type="submission" date="2015-04" db="UniProtKB">
        <authorList>
            <consortium name="EnsemblPlants"/>
        </authorList>
    </citation>
    <scope>IDENTIFICATION</scope>
</reference>
<dbReference type="Gramene" id="OMERI10G07920.1">
    <property type="protein sequence ID" value="OMERI10G07920.1"/>
    <property type="gene ID" value="OMERI10G07920"/>
</dbReference>
<evidence type="ECO:0000313" key="3">
    <source>
        <dbReference type="Proteomes" id="UP000008021"/>
    </source>
</evidence>
<reference evidence="2" key="2">
    <citation type="submission" date="2018-05" db="EMBL/GenBank/DDBJ databases">
        <title>OmerRS3 (Oryza meridionalis Reference Sequence Version 3).</title>
        <authorList>
            <person name="Zhang J."/>
            <person name="Kudrna D."/>
            <person name="Lee S."/>
            <person name="Talag J."/>
            <person name="Welchert J."/>
            <person name="Wing R.A."/>
        </authorList>
    </citation>
    <scope>NUCLEOTIDE SEQUENCE [LARGE SCALE GENOMIC DNA]</scope>
    <source>
        <strain evidence="2">cv. OR44</strain>
    </source>
</reference>
<dbReference type="EnsemblPlants" id="OMERI10G07920.1">
    <property type="protein sequence ID" value="OMERI10G07920.1"/>
    <property type="gene ID" value="OMERI10G07920"/>
</dbReference>
<proteinExistence type="predicted"/>
<dbReference type="AlphaFoldDB" id="A0A0E0EY40"/>
<organism evidence="2">
    <name type="scientific">Oryza meridionalis</name>
    <dbReference type="NCBI Taxonomy" id="40149"/>
    <lineage>
        <taxon>Eukaryota</taxon>
        <taxon>Viridiplantae</taxon>
        <taxon>Streptophyta</taxon>
        <taxon>Embryophyta</taxon>
        <taxon>Tracheophyta</taxon>
        <taxon>Spermatophyta</taxon>
        <taxon>Magnoliopsida</taxon>
        <taxon>Liliopsida</taxon>
        <taxon>Poales</taxon>
        <taxon>Poaceae</taxon>
        <taxon>BOP clade</taxon>
        <taxon>Oryzoideae</taxon>
        <taxon>Oryzeae</taxon>
        <taxon>Oryzinae</taxon>
        <taxon>Oryza</taxon>
    </lineage>
</organism>
<keyword evidence="3" id="KW-1185">Reference proteome</keyword>
<protein>
    <submittedName>
        <fullName evidence="2">Uncharacterized protein</fullName>
    </submittedName>
</protein>
<name>A0A0E0EY40_9ORYZ</name>
<feature type="chain" id="PRO_5002358450" evidence="1">
    <location>
        <begin position="29"/>
        <end position="75"/>
    </location>
</feature>